<evidence type="ECO:0000256" key="4">
    <source>
        <dbReference type="ARBA" id="ARBA00023082"/>
    </source>
</evidence>
<gene>
    <name evidence="8" type="ORF">JOF54_002082</name>
</gene>
<reference evidence="8 9" key="1">
    <citation type="submission" date="2021-03" db="EMBL/GenBank/DDBJ databases">
        <title>Sequencing the genomes of 1000 actinobacteria strains.</title>
        <authorList>
            <person name="Klenk H.-P."/>
        </authorList>
    </citation>
    <scope>NUCLEOTIDE SEQUENCE [LARGE SCALE GENOMIC DNA]</scope>
    <source>
        <strain evidence="8 9">DSM 12936</strain>
    </source>
</reference>
<evidence type="ECO:0000256" key="5">
    <source>
        <dbReference type="ARBA" id="ARBA00023163"/>
    </source>
</evidence>
<name>A0ABS4Z7Z2_9ACTN</name>
<feature type="domain" description="RNA polymerase sigma-70 region 2" evidence="6">
    <location>
        <begin position="19"/>
        <end position="82"/>
    </location>
</feature>
<comment type="caution">
    <text evidence="8">The sequence shown here is derived from an EMBL/GenBank/DDBJ whole genome shotgun (WGS) entry which is preliminary data.</text>
</comment>
<organism evidence="8 9">
    <name type="scientific">Microlunatus capsulatus</name>
    <dbReference type="NCBI Taxonomy" id="99117"/>
    <lineage>
        <taxon>Bacteria</taxon>
        <taxon>Bacillati</taxon>
        <taxon>Actinomycetota</taxon>
        <taxon>Actinomycetes</taxon>
        <taxon>Propionibacteriales</taxon>
        <taxon>Propionibacteriaceae</taxon>
        <taxon>Microlunatus</taxon>
    </lineage>
</organism>
<dbReference type="Proteomes" id="UP000758168">
    <property type="component" value="Unassembled WGS sequence"/>
</dbReference>
<evidence type="ECO:0000313" key="8">
    <source>
        <dbReference type="EMBL" id="MBP2417160.1"/>
    </source>
</evidence>
<dbReference type="InterPro" id="IPR036388">
    <property type="entry name" value="WH-like_DNA-bd_sf"/>
</dbReference>
<dbReference type="Pfam" id="PF08281">
    <property type="entry name" value="Sigma70_r4_2"/>
    <property type="match status" value="1"/>
</dbReference>
<dbReference type="NCBIfam" id="TIGR02957">
    <property type="entry name" value="SigX4"/>
    <property type="match status" value="1"/>
</dbReference>
<comment type="subunit">
    <text evidence="2">Interacts transiently with the RNA polymerase catalytic core formed by RpoA, RpoB, RpoC and RpoZ (2 alpha, 1 beta, 1 beta' and 1 omega subunit) to form the RNA polymerase holoenzyme that can initiate transcription.</text>
</comment>
<evidence type="ECO:0000256" key="1">
    <source>
        <dbReference type="ARBA" id="ARBA00010641"/>
    </source>
</evidence>
<dbReference type="InterPro" id="IPR014284">
    <property type="entry name" value="RNA_pol_sigma-70_dom"/>
</dbReference>
<dbReference type="Gene3D" id="1.10.10.10">
    <property type="entry name" value="Winged helix-like DNA-binding domain superfamily/Winged helix DNA-binding domain"/>
    <property type="match status" value="1"/>
</dbReference>
<dbReference type="InterPro" id="IPR052704">
    <property type="entry name" value="ECF_Sigma-70_Domain"/>
</dbReference>
<dbReference type="PANTHER" id="PTHR30173:SF36">
    <property type="entry name" value="ECF RNA POLYMERASE SIGMA FACTOR SIGJ"/>
    <property type="match status" value="1"/>
</dbReference>
<accession>A0ABS4Z7Z2</accession>
<dbReference type="InterPro" id="IPR032710">
    <property type="entry name" value="NTF2-like_dom_sf"/>
</dbReference>
<keyword evidence="3" id="KW-0805">Transcription regulation</keyword>
<dbReference type="InterPro" id="IPR014303">
    <property type="entry name" value="RNA_pol_sigma-70_ECF"/>
</dbReference>
<keyword evidence="4" id="KW-0731">Sigma factor</keyword>
<comment type="similarity">
    <text evidence="1">Belongs to the sigma-70 factor family. ECF subfamily.</text>
</comment>
<dbReference type="PANTHER" id="PTHR30173">
    <property type="entry name" value="SIGMA 19 FACTOR"/>
    <property type="match status" value="1"/>
</dbReference>
<dbReference type="EMBL" id="JAGIOB010000001">
    <property type="protein sequence ID" value="MBP2417160.1"/>
    <property type="molecule type" value="Genomic_DNA"/>
</dbReference>
<keyword evidence="5" id="KW-0804">Transcription</keyword>
<evidence type="ECO:0000313" key="9">
    <source>
        <dbReference type="Proteomes" id="UP000758168"/>
    </source>
</evidence>
<dbReference type="RefSeq" id="WP_210055413.1">
    <property type="nucleotide sequence ID" value="NZ_BAAAMH010000019.1"/>
</dbReference>
<feature type="domain" description="RNA polymerase sigma factor 70 region 4 type 2" evidence="7">
    <location>
        <begin position="116"/>
        <end position="167"/>
    </location>
</feature>
<evidence type="ECO:0000259" key="6">
    <source>
        <dbReference type="Pfam" id="PF04542"/>
    </source>
</evidence>
<dbReference type="SUPFAM" id="SSF88946">
    <property type="entry name" value="Sigma2 domain of RNA polymerase sigma factors"/>
    <property type="match status" value="1"/>
</dbReference>
<evidence type="ECO:0000256" key="2">
    <source>
        <dbReference type="ARBA" id="ARBA00011344"/>
    </source>
</evidence>
<keyword evidence="9" id="KW-1185">Reference proteome</keyword>
<proteinExistence type="inferred from homology"/>
<dbReference type="InterPro" id="IPR013324">
    <property type="entry name" value="RNA_pol_sigma_r3/r4-like"/>
</dbReference>
<evidence type="ECO:0000256" key="3">
    <source>
        <dbReference type="ARBA" id="ARBA00023015"/>
    </source>
</evidence>
<dbReference type="Pfam" id="PF04542">
    <property type="entry name" value="Sigma70_r2"/>
    <property type="match status" value="1"/>
</dbReference>
<dbReference type="InterPro" id="IPR013325">
    <property type="entry name" value="RNA_pol_sigma_r2"/>
</dbReference>
<evidence type="ECO:0000259" key="7">
    <source>
        <dbReference type="Pfam" id="PF08281"/>
    </source>
</evidence>
<dbReference type="InterPro" id="IPR007627">
    <property type="entry name" value="RNA_pol_sigma70_r2"/>
</dbReference>
<protein>
    <submittedName>
        <fullName evidence="8">RNA polymerase sigma-70 factor (ECF subfamily)</fullName>
    </submittedName>
</protein>
<dbReference type="Gene3D" id="3.10.450.50">
    <property type="match status" value="1"/>
</dbReference>
<dbReference type="SUPFAM" id="SSF54427">
    <property type="entry name" value="NTF2-like"/>
    <property type="match status" value="1"/>
</dbReference>
<dbReference type="NCBIfam" id="TIGR02937">
    <property type="entry name" value="sigma70-ECF"/>
    <property type="match status" value="1"/>
</dbReference>
<dbReference type="InterPro" id="IPR013249">
    <property type="entry name" value="RNA_pol_sigma70_r4_t2"/>
</dbReference>
<dbReference type="NCBIfam" id="NF007214">
    <property type="entry name" value="PRK09636.1"/>
    <property type="match status" value="1"/>
</dbReference>
<sequence length="302" mass="33130">MTQPAAAGGGDLDDAAAVFAEVRPRLFGIAYRMLGSWSEAEDVVQDTWLRWQGTDRGVVRTPVAFLVTTTTRLCLNVVQSARARRETYTGPWLPEPVDTAADPTLAVEQDEAVELAVLLVLERLTPTERAAYVLRESFDYPYAEIAEILQLGQPNVRQLVSRARRHIAGERRVPVSREDHRRLLEAFLVAARTGDAAALESLLSADVVSYSDGDGAARVARRPVAGPARVARFVAAFRDVFWPRSQITWVEANGRPAVLVVVDGSPQALLSVTASERGIEQVQWMMNRAKLAAWERSGGGAR</sequence>
<dbReference type="CDD" id="cd06171">
    <property type="entry name" value="Sigma70_r4"/>
    <property type="match status" value="1"/>
</dbReference>
<dbReference type="SUPFAM" id="SSF88659">
    <property type="entry name" value="Sigma3 and sigma4 domains of RNA polymerase sigma factors"/>
    <property type="match status" value="1"/>
</dbReference>
<dbReference type="Gene3D" id="1.10.1740.10">
    <property type="match status" value="1"/>
</dbReference>